<reference evidence="4 5" key="2">
    <citation type="submission" date="2017-10" db="EMBL/GenBank/DDBJ databases">
        <title>Bacterial endophytes that colonize and modify switchgrass growth.</title>
        <authorList>
            <person name="Debolt S."/>
        </authorList>
    </citation>
    <scope>NUCLEOTIDE SEQUENCE [LARGE SCALE GENOMIC DNA]</scope>
    <source>
        <strain evidence="4 5">A2-S9</strain>
    </source>
</reference>
<dbReference type="Gene3D" id="3.40.50.720">
    <property type="entry name" value="NAD(P)-binding Rossmann-like Domain"/>
    <property type="match status" value="1"/>
</dbReference>
<dbReference type="PANTHER" id="PTHR43103">
    <property type="entry name" value="NUCLEOSIDE-DIPHOSPHATE-SUGAR EPIMERASE"/>
    <property type="match status" value="1"/>
</dbReference>
<proteinExistence type="predicted"/>
<gene>
    <name evidence="4" type="ORF">DM05_1761</name>
</gene>
<protein>
    <submittedName>
        <fullName evidence="4">Nucleoside-diphosphate-sugar epimerase</fullName>
    </submittedName>
</protein>
<name>A0A7Z1GT27_9PSED</name>
<dbReference type="InterPro" id="IPR036291">
    <property type="entry name" value="NAD(P)-bd_dom_sf"/>
</dbReference>
<organism evidence="4 5">
    <name type="scientific">Pseudomonas poae</name>
    <dbReference type="NCBI Taxonomy" id="200451"/>
    <lineage>
        <taxon>Bacteria</taxon>
        <taxon>Pseudomonadati</taxon>
        <taxon>Pseudomonadota</taxon>
        <taxon>Gammaproteobacteria</taxon>
        <taxon>Pseudomonadales</taxon>
        <taxon>Pseudomonadaceae</taxon>
        <taxon>Pseudomonas</taxon>
    </lineage>
</organism>
<evidence type="ECO:0000256" key="1">
    <source>
        <dbReference type="ARBA" id="ARBA00022857"/>
    </source>
</evidence>
<dbReference type="InterPro" id="IPR001509">
    <property type="entry name" value="Epimerase_deHydtase"/>
</dbReference>
<sequence length="313" mass="34192">MHVLITGANGFVGATLVRRLLADPYALPGWTRLTLLDLAFPQIPPDPRVRCLAGSIADLRLLADALETPVDIAFHLASIPGGAAERDYSLGRRVNLDATLALLEGLKDQPNPARVVFASTIAVYGSPLATAVDDHTPLHPQLSYATQKLMGELLIDDFSRRGWIDGISLRLPGIVARPPQPSGLLSAFMSEVFWALAAGTRFECPVSPQAQAWWMSAARCVDNLLHAATLAPERLVARRVFALPVLHLSMAQLVDGLCRRFGEDRRAQVEYQPDEHLEANFGRYPPLHAEASEALGLRHDGGIEQLIERTLQL</sequence>
<evidence type="ECO:0000313" key="4">
    <source>
        <dbReference type="EMBL" id="PFG71404.1"/>
    </source>
</evidence>
<accession>A0A7Z1GT27</accession>
<evidence type="ECO:0000256" key="2">
    <source>
        <dbReference type="ARBA" id="ARBA00023277"/>
    </source>
</evidence>
<dbReference type="RefSeq" id="WP_092356976.1">
    <property type="nucleotide sequence ID" value="NZ_PDJN01000001.1"/>
</dbReference>
<reference evidence="4 5" key="1">
    <citation type="submission" date="2017-09" db="EMBL/GenBank/DDBJ databases">
        <authorList>
            <person name="DeBolt S."/>
            <person name="Huntemann M."/>
            <person name="Clum A."/>
            <person name="Pillay M."/>
            <person name="Palaniappan K."/>
            <person name="Varghese N."/>
            <person name="Mikhailova N."/>
            <person name="Stamatis D."/>
            <person name="Reddy T."/>
            <person name="Daum C."/>
            <person name="Shapiro N."/>
            <person name="Ivanova N."/>
            <person name="Kyrpides N."/>
            <person name="Woyke T."/>
        </authorList>
    </citation>
    <scope>NUCLEOTIDE SEQUENCE [LARGE SCALE GENOMIC DNA]</scope>
    <source>
        <strain evidence="4 5">A2-S9</strain>
    </source>
</reference>
<dbReference type="SUPFAM" id="SSF51735">
    <property type="entry name" value="NAD(P)-binding Rossmann-fold domains"/>
    <property type="match status" value="1"/>
</dbReference>
<keyword evidence="1" id="KW-0521">NADP</keyword>
<dbReference type="PANTHER" id="PTHR43103:SF3">
    <property type="entry name" value="ADP-L-GLYCERO-D-MANNO-HEPTOSE-6-EPIMERASE"/>
    <property type="match status" value="1"/>
</dbReference>
<keyword evidence="2" id="KW-0119">Carbohydrate metabolism</keyword>
<feature type="domain" description="NAD-dependent epimerase/dehydratase" evidence="3">
    <location>
        <begin position="3"/>
        <end position="189"/>
    </location>
</feature>
<dbReference type="Proteomes" id="UP000221580">
    <property type="component" value="Unassembled WGS sequence"/>
</dbReference>
<evidence type="ECO:0000313" key="5">
    <source>
        <dbReference type="Proteomes" id="UP000221580"/>
    </source>
</evidence>
<dbReference type="AlphaFoldDB" id="A0A7Z1GT27"/>
<comment type="caution">
    <text evidence="4">The sequence shown here is derived from an EMBL/GenBank/DDBJ whole genome shotgun (WGS) entry which is preliminary data.</text>
</comment>
<dbReference type="Pfam" id="PF01370">
    <property type="entry name" value="Epimerase"/>
    <property type="match status" value="1"/>
</dbReference>
<dbReference type="Gene3D" id="3.90.25.10">
    <property type="entry name" value="UDP-galactose 4-epimerase, domain 1"/>
    <property type="match status" value="1"/>
</dbReference>
<dbReference type="EMBL" id="PDJN01000001">
    <property type="protein sequence ID" value="PFG71404.1"/>
    <property type="molecule type" value="Genomic_DNA"/>
</dbReference>
<evidence type="ECO:0000259" key="3">
    <source>
        <dbReference type="Pfam" id="PF01370"/>
    </source>
</evidence>